<dbReference type="SUPFAM" id="SSF48403">
    <property type="entry name" value="Ankyrin repeat"/>
    <property type="match status" value="1"/>
</dbReference>
<dbReference type="PANTHER" id="PTHR24156">
    <property type="entry name" value="ANK_REP_REGION DOMAIN-CONTAINING PROTEIN"/>
    <property type="match status" value="1"/>
</dbReference>
<comment type="caution">
    <text evidence="5">The sequence shown here is derived from an EMBL/GenBank/DDBJ whole genome shotgun (WGS) entry which is preliminary data.</text>
</comment>
<dbReference type="SMART" id="SM00248">
    <property type="entry name" value="ANK"/>
    <property type="match status" value="4"/>
</dbReference>
<dbReference type="InterPro" id="IPR036770">
    <property type="entry name" value="Ankyrin_rpt-contain_sf"/>
</dbReference>
<comment type="similarity">
    <text evidence="1">Belongs to the ANKRD34 family.</text>
</comment>
<dbReference type="InterPro" id="IPR042637">
    <property type="entry name" value="AN34A/B/C"/>
</dbReference>
<gene>
    <name evidence="5" type="ORF">OFUS_LOCUS14771</name>
</gene>
<evidence type="ECO:0000313" key="5">
    <source>
        <dbReference type="EMBL" id="CAH1789405.1"/>
    </source>
</evidence>
<evidence type="ECO:0000256" key="1">
    <source>
        <dbReference type="ARBA" id="ARBA00010029"/>
    </source>
</evidence>
<evidence type="ECO:0000256" key="2">
    <source>
        <dbReference type="ARBA" id="ARBA00022737"/>
    </source>
</evidence>
<dbReference type="EMBL" id="CAIIXF020000007">
    <property type="protein sequence ID" value="CAH1789405.1"/>
    <property type="molecule type" value="Genomic_DNA"/>
</dbReference>
<feature type="region of interest" description="Disordered" evidence="4">
    <location>
        <begin position="324"/>
        <end position="351"/>
    </location>
</feature>
<proteinExistence type="inferred from homology"/>
<protein>
    <submittedName>
        <fullName evidence="5">Uncharacterized protein</fullName>
    </submittedName>
</protein>
<keyword evidence="3" id="KW-0040">ANK repeat</keyword>
<keyword evidence="6" id="KW-1185">Reference proteome</keyword>
<dbReference type="PANTHER" id="PTHR24156:SF3">
    <property type="entry name" value="ANKYRIN REPEAT DOMAIN-CONTAINING PROTEIN 34C-LIKE"/>
    <property type="match status" value="1"/>
</dbReference>
<organism evidence="5 6">
    <name type="scientific">Owenia fusiformis</name>
    <name type="common">Polychaete worm</name>
    <dbReference type="NCBI Taxonomy" id="6347"/>
    <lineage>
        <taxon>Eukaryota</taxon>
        <taxon>Metazoa</taxon>
        <taxon>Spiralia</taxon>
        <taxon>Lophotrochozoa</taxon>
        <taxon>Annelida</taxon>
        <taxon>Polychaeta</taxon>
        <taxon>Sedentaria</taxon>
        <taxon>Canalipalpata</taxon>
        <taxon>Sabellida</taxon>
        <taxon>Oweniida</taxon>
        <taxon>Oweniidae</taxon>
        <taxon>Owenia</taxon>
    </lineage>
</organism>
<dbReference type="Pfam" id="PF12796">
    <property type="entry name" value="Ank_2"/>
    <property type="match status" value="1"/>
</dbReference>
<dbReference type="AlphaFoldDB" id="A0A8J1TSA7"/>
<dbReference type="Gene3D" id="1.25.40.20">
    <property type="entry name" value="Ankyrin repeat-containing domain"/>
    <property type="match status" value="1"/>
</dbReference>
<evidence type="ECO:0000313" key="6">
    <source>
        <dbReference type="Proteomes" id="UP000749559"/>
    </source>
</evidence>
<dbReference type="Proteomes" id="UP000749559">
    <property type="component" value="Unassembled WGS sequence"/>
</dbReference>
<name>A0A8J1TSA7_OWEFU</name>
<evidence type="ECO:0000256" key="4">
    <source>
        <dbReference type="SAM" id="MobiDB-lite"/>
    </source>
</evidence>
<dbReference type="OrthoDB" id="539213at2759"/>
<keyword evidence="2" id="KW-0677">Repeat</keyword>
<dbReference type="InterPro" id="IPR002110">
    <property type="entry name" value="Ankyrin_rpt"/>
</dbReference>
<reference evidence="5" key="1">
    <citation type="submission" date="2022-03" db="EMBL/GenBank/DDBJ databases">
        <authorList>
            <person name="Martin C."/>
        </authorList>
    </citation>
    <scope>NUCLEOTIDE SEQUENCE</scope>
</reference>
<sequence length="570" mass="62927">MASPHRRNRSSTAGFCHVCSAGNALMKAACSRRLRLCRLLIEGGSSINSTNEVGQTPLTVVCLSDEEHQHAAPKEKVIEYFLQKGANVNSQDNRGRTCLIYSCMQNLSFAIIRLLIESGADPLIIDDTGTNALNYAAQHGNTFIIAALTESVRATGRDVILIKPTPSDIQEKLSERRQSYTQRRHNFQNTCTTYLGIPTMSPIASPGCEALTPTDIIPSLDEKLQDKFVFQFGNGDKANTGQPIAAITVSAAQNQKEEKTPKSTDIIYTPVTRPKSPKSATNEYSDTEKTIVRRFSRTLGSIDTDDLSQPKLLTKGSSIESDSDFIIHPGSIRSPDRTRKKKKGKKSKKKSEVVAIDVHAFDLHSPEDKALYSKAETSPRRCNTRTACSEEVELPLRRRCSLPLISLRAAGIAALKLEESMCHHSADNSEVDLSKELENSIENIDLRKVRKTSGKQLVDKISKSRKTTLPPLNHNRIMPGISKEGSIDEDITENEKNCILKKALLEKHPSRKFFQNKSVSFQAGDGVAPAFIDQRTAMPSKGLPGMGGELKGGHTFRRRHSVFAHYKTNS</sequence>
<accession>A0A8J1TSA7</accession>
<feature type="region of interest" description="Disordered" evidence="4">
    <location>
        <begin position="267"/>
        <end position="286"/>
    </location>
</feature>
<feature type="compositionally biased region" description="Basic residues" evidence="4">
    <location>
        <begin position="338"/>
        <end position="349"/>
    </location>
</feature>
<dbReference type="PROSITE" id="PS50088">
    <property type="entry name" value="ANK_REPEAT"/>
    <property type="match status" value="1"/>
</dbReference>
<evidence type="ECO:0000256" key="3">
    <source>
        <dbReference type="ARBA" id="ARBA00023043"/>
    </source>
</evidence>